<dbReference type="Proteomes" id="UP000789707">
    <property type="component" value="Unassembled WGS sequence"/>
</dbReference>
<evidence type="ECO:0000313" key="4">
    <source>
        <dbReference type="Proteomes" id="UP000789707"/>
    </source>
</evidence>
<comment type="caution">
    <text evidence="3">The sequence shown here is derived from an EMBL/GenBank/DDBJ whole genome shotgun (WGS) entry which is preliminary data.</text>
</comment>
<evidence type="ECO:0000259" key="2">
    <source>
        <dbReference type="PROSITE" id="PS50983"/>
    </source>
</evidence>
<evidence type="ECO:0000313" key="3">
    <source>
        <dbReference type="EMBL" id="CAH0417010.1"/>
    </source>
</evidence>
<protein>
    <submittedName>
        <fullName evidence="3">High-affinity heme uptake system protein IsdE</fullName>
    </submittedName>
</protein>
<dbReference type="SUPFAM" id="SSF53807">
    <property type="entry name" value="Helical backbone' metal receptor"/>
    <property type="match status" value="1"/>
</dbReference>
<dbReference type="Gene3D" id="3.40.50.1980">
    <property type="entry name" value="Nitrogenase molybdenum iron protein domain"/>
    <property type="match status" value="2"/>
</dbReference>
<dbReference type="InterPro" id="IPR050902">
    <property type="entry name" value="ABC_Transporter_SBP"/>
</dbReference>
<dbReference type="PROSITE" id="PS50983">
    <property type="entry name" value="FE_B12_PBP"/>
    <property type="match status" value="1"/>
</dbReference>
<name>A0ABM8Z6K0_9LACO</name>
<sequence>MRNKKIIFSSLVLVGLLAGGAVWQLTRSSATTGAKPVATTVAQAEILDRLGVAVAGVPSTTETLPAVDRDLPKVGNHTSINFEQISKINPSVVYVDQAVADDYTAKLKQQHTPMHILNFNDYAHMRQSITQLGATYQQQGAAEKLLHQITLPKAHATKGVKVLILMGMPGGAFLVANQHSYVGDLVTRAGGTVVAGDPNSMYAPANPQTIAQLNPDVVIRFAHAMPASVQANFVETFKQAPYNNLAATQHHHVYDAAAPEFGLTANLHVKAAYTQIQKWLEAAK</sequence>
<accession>A0ABM8Z6K0</accession>
<proteinExistence type="inferred from homology"/>
<dbReference type="RefSeq" id="WP_230097044.1">
    <property type="nucleotide sequence ID" value="NZ_CAKKNS010000005.1"/>
</dbReference>
<reference evidence="3 4" key="1">
    <citation type="submission" date="2021-11" db="EMBL/GenBank/DDBJ databases">
        <authorList>
            <person name="Depoorter E."/>
        </authorList>
    </citation>
    <scope>NUCLEOTIDE SEQUENCE [LARGE SCALE GENOMIC DNA]</scope>
    <source>
        <strain evidence="3 4">LMG 24289</strain>
    </source>
</reference>
<dbReference type="PANTHER" id="PTHR30535:SF36">
    <property type="entry name" value="HIGH-AFFINITY HEME UPTAKE SYSTEM PROTEIN ISDE"/>
    <property type="match status" value="1"/>
</dbReference>
<organism evidence="3 4">
    <name type="scientific">Periweissella fabaria</name>
    <dbReference type="NCBI Taxonomy" id="546157"/>
    <lineage>
        <taxon>Bacteria</taxon>
        <taxon>Bacillati</taxon>
        <taxon>Bacillota</taxon>
        <taxon>Bacilli</taxon>
        <taxon>Lactobacillales</taxon>
        <taxon>Lactobacillaceae</taxon>
        <taxon>Periweissella</taxon>
    </lineage>
</organism>
<evidence type="ECO:0000256" key="1">
    <source>
        <dbReference type="ARBA" id="ARBA00008814"/>
    </source>
</evidence>
<dbReference type="InterPro" id="IPR002491">
    <property type="entry name" value="ABC_transptr_periplasmic_BD"/>
</dbReference>
<dbReference type="Pfam" id="PF01497">
    <property type="entry name" value="Peripla_BP_2"/>
    <property type="match status" value="1"/>
</dbReference>
<feature type="domain" description="Fe/B12 periplasmic-binding" evidence="2">
    <location>
        <begin position="35"/>
        <end position="284"/>
    </location>
</feature>
<comment type="similarity">
    <text evidence="1">Belongs to the bacterial solute-binding protein 8 family.</text>
</comment>
<gene>
    <name evidence="3" type="primary">isdE</name>
    <name evidence="3" type="ORF">WFA24289_01327</name>
</gene>
<dbReference type="PANTHER" id="PTHR30535">
    <property type="entry name" value="VITAMIN B12-BINDING PROTEIN"/>
    <property type="match status" value="1"/>
</dbReference>
<dbReference type="EMBL" id="CAKKNS010000005">
    <property type="protein sequence ID" value="CAH0417010.1"/>
    <property type="molecule type" value="Genomic_DNA"/>
</dbReference>
<keyword evidence="4" id="KW-1185">Reference proteome</keyword>